<dbReference type="AlphaFoldDB" id="A0A117R7J0"/>
<gene>
    <name evidence="1" type="ORF">AQJ64_43120</name>
</gene>
<comment type="caution">
    <text evidence="1">The sequence shown here is derived from an EMBL/GenBank/DDBJ whole genome shotgun (WGS) entry which is preliminary data.</text>
</comment>
<reference evidence="1 2" key="1">
    <citation type="submission" date="2015-10" db="EMBL/GenBank/DDBJ databases">
        <title>Draft genome sequence of Streptomyces griseoruber DSM 40281, type strain for the species Streptomyces griseoruber.</title>
        <authorList>
            <person name="Ruckert C."/>
            <person name="Winkler A."/>
            <person name="Kalinowski J."/>
            <person name="Kampfer P."/>
            <person name="Glaeser S."/>
        </authorList>
    </citation>
    <scope>NUCLEOTIDE SEQUENCE [LARGE SCALE GENOMIC DNA]</scope>
    <source>
        <strain evidence="1 2">DSM 40281</strain>
    </source>
</reference>
<name>A0A117R7J0_9ACTN</name>
<dbReference type="Proteomes" id="UP000052982">
    <property type="component" value="Unassembled WGS sequence"/>
</dbReference>
<evidence type="ECO:0000313" key="1">
    <source>
        <dbReference type="EMBL" id="KUN75226.1"/>
    </source>
</evidence>
<protein>
    <submittedName>
        <fullName evidence="1">Uncharacterized protein</fullName>
    </submittedName>
</protein>
<sequence length="74" mass="7493">MRSMMLRTRTAVVTMTGLVIIALGSTASHHIARQVQADDRGPGAVTRTVADGRGPGIIATAIPADGRGPGSVGI</sequence>
<proteinExistence type="predicted"/>
<evidence type="ECO:0000313" key="2">
    <source>
        <dbReference type="Proteomes" id="UP000052982"/>
    </source>
</evidence>
<accession>A0A117R7J0</accession>
<organism evidence="1 2">
    <name type="scientific">Streptomyces griseoruber</name>
    <dbReference type="NCBI Taxonomy" id="1943"/>
    <lineage>
        <taxon>Bacteria</taxon>
        <taxon>Bacillati</taxon>
        <taxon>Actinomycetota</taxon>
        <taxon>Actinomycetes</taxon>
        <taxon>Kitasatosporales</taxon>
        <taxon>Streptomycetaceae</taxon>
        <taxon>Streptomyces</taxon>
    </lineage>
</organism>
<dbReference type="EMBL" id="LMWW01000087">
    <property type="protein sequence ID" value="KUN75226.1"/>
    <property type="molecule type" value="Genomic_DNA"/>
</dbReference>
<keyword evidence="2" id="KW-1185">Reference proteome</keyword>